<dbReference type="KEGG" id="cgv:CGLAU_01775"/>
<evidence type="ECO:0000313" key="2">
    <source>
        <dbReference type="Proteomes" id="UP000217209"/>
    </source>
</evidence>
<accession>A0A1Q2HU27</accession>
<dbReference type="Proteomes" id="UP000217209">
    <property type="component" value="Chromosome"/>
</dbReference>
<sequence length="94" mass="10278">MDTRAVKSSTRVKLQFAAAAKSIEHEIVACIRPDIAGTFSIGADLANAVNAHATDDEKNRIIDALLPRANPALDDRRGDHHREFLRVLGVTDFV</sequence>
<dbReference type="EMBL" id="CP019688">
    <property type="protein sequence ID" value="AQQ14342.1"/>
    <property type="molecule type" value="Genomic_DNA"/>
</dbReference>
<proteinExistence type="predicted"/>
<gene>
    <name evidence="1" type="ORF">CGLAU_01775</name>
</gene>
<evidence type="ECO:0000313" key="1">
    <source>
        <dbReference type="EMBL" id="AQQ14342.1"/>
    </source>
</evidence>
<dbReference type="AlphaFoldDB" id="A0A1Q2HU27"/>
<reference evidence="1 2" key="1">
    <citation type="submission" date="2016-12" db="EMBL/GenBank/DDBJ databases">
        <authorList>
            <person name="Song W.-J."/>
            <person name="Kurnit D.M."/>
        </authorList>
    </citation>
    <scope>NUCLEOTIDE SEQUENCE [LARGE SCALE GENOMIC DNA]</scope>
    <source>
        <strain evidence="1 2">DSM 30827</strain>
    </source>
</reference>
<name>A0A1Q2HU27_9CORY</name>
<organism evidence="1 2">
    <name type="scientific">Corynebacterium glaucum</name>
    <dbReference type="NCBI Taxonomy" id="187491"/>
    <lineage>
        <taxon>Bacteria</taxon>
        <taxon>Bacillati</taxon>
        <taxon>Actinomycetota</taxon>
        <taxon>Actinomycetes</taxon>
        <taxon>Mycobacteriales</taxon>
        <taxon>Corynebacteriaceae</taxon>
        <taxon>Corynebacterium</taxon>
    </lineage>
</organism>
<keyword evidence="2" id="KW-1185">Reference proteome</keyword>
<protein>
    <submittedName>
        <fullName evidence="1">Uncharacterized protein</fullName>
    </submittedName>
</protein>